<sequence length="147" mass="16408">MTELMKEEEKQRKFHEALLKVHYPPRQPLNDLPGEQLENEEGYSMPSSSDDEGENGGTEKLTRAQRKRLRKRKLKEAASRRRKIIGPLLPPGSSDDKNDGGVEVVDNVPEGVRQNAATDVSSGEPASCSKGNKRKQRRKSKNLSGKS</sequence>
<comment type="caution">
    <text evidence="2">The sequence shown here is derived from an EMBL/GenBank/DDBJ whole genome shotgun (WGS) entry which is preliminary data.</text>
</comment>
<reference evidence="2 3" key="1">
    <citation type="journal article" date="2021" name="Comput. Struct. Biotechnol. J.">
        <title>De novo genome assembly of the potent medicinal plant Rehmannia glutinosa using nanopore technology.</title>
        <authorList>
            <person name="Ma L."/>
            <person name="Dong C."/>
            <person name="Song C."/>
            <person name="Wang X."/>
            <person name="Zheng X."/>
            <person name="Niu Y."/>
            <person name="Chen S."/>
            <person name="Feng W."/>
        </authorList>
    </citation>
    <scope>NUCLEOTIDE SEQUENCE [LARGE SCALE GENOMIC DNA]</scope>
    <source>
        <strain evidence="2">DH-2019</strain>
    </source>
</reference>
<feature type="compositionally biased region" description="Basic residues" evidence="1">
    <location>
        <begin position="131"/>
        <end position="141"/>
    </location>
</feature>
<feature type="region of interest" description="Disordered" evidence="1">
    <location>
        <begin position="16"/>
        <end position="147"/>
    </location>
</feature>
<gene>
    <name evidence="2" type="ORF">DH2020_012443</name>
</gene>
<proteinExistence type="predicted"/>
<accession>A0ABR0X2F8</accession>
<feature type="compositionally biased region" description="Basic residues" evidence="1">
    <location>
        <begin position="63"/>
        <end position="84"/>
    </location>
</feature>
<name>A0ABR0X2F8_REHGL</name>
<evidence type="ECO:0000313" key="3">
    <source>
        <dbReference type="Proteomes" id="UP001318860"/>
    </source>
</evidence>
<protein>
    <submittedName>
        <fullName evidence="2">Uncharacterized protein</fullName>
    </submittedName>
</protein>
<organism evidence="2 3">
    <name type="scientific">Rehmannia glutinosa</name>
    <name type="common">Chinese foxglove</name>
    <dbReference type="NCBI Taxonomy" id="99300"/>
    <lineage>
        <taxon>Eukaryota</taxon>
        <taxon>Viridiplantae</taxon>
        <taxon>Streptophyta</taxon>
        <taxon>Embryophyta</taxon>
        <taxon>Tracheophyta</taxon>
        <taxon>Spermatophyta</taxon>
        <taxon>Magnoliopsida</taxon>
        <taxon>eudicotyledons</taxon>
        <taxon>Gunneridae</taxon>
        <taxon>Pentapetalae</taxon>
        <taxon>asterids</taxon>
        <taxon>lamiids</taxon>
        <taxon>Lamiales</taxon>
        <taxon>Orobanchaceae</taxon>
        <taxon>Rehmannieae</taxon>
        <taxon>Rehmannia</taxon>
    </lineage>
</organism>
<evidence type="ECO:0000256" key="1">
    <source>
        <dbReference type="SAM" id="MobiDB-lite"/>
    </source>
</evidence>
<dbReference type="Proteomes" id="UP001318860">
    <property type="component" value="Unassembled WGS sequence"/>
</dbReference>
<keyword evidence="3" id="KW-1185">Reference proteome</keyword>
<evidence type="ECO:0000313" key="2">
    <source>
        <dbReference type="EMBL" id="KAK6152804.1"/>
    </source>
</evidence>
<dbReference type="EMBL" id="JABTTQ020000006">
    <property type="protein sequence ID" value="KAK6152804.1"/>
    <property type="molecule type" value="Genomic_DNA"/>
</dbReference>